<dbReference type="GO" id="GO:0003725">
    <property type="term" value="F:double-stranded RNA binding"/>
    <property type="evidence" value="ECO:0007669"/>
    <property type="project" value="UniProtKB-UniRule"/>
</dbReference>
<organism evidence="16">
    <name type="scientific">Schlesneria paludicola</name>
    <dbReference type="NCBI Taxonomy" id="360056"/>
    <lineage>
        <taxon>Bacteria</taxon>
        <taxon>Pseudomonadati</taxon>
        <taxon>Planctomycetota</taxon>
        <taxon>Planctomycetia</taxon>
        <taxon>Planctomycetales</taxon>
        <taxon>Planctomycetaceae</taxon>
        <taxon>Schlesneria</taxon>
    </lineage>
</organism>
<dbReference type="AlphaFoldDB" id="A0A7C2K0J9"/>
<evidence type="ECO:0000256" key="12">
    <source>
        <dbReference type="ARBA" id="ARBA00048366"/>
    </source>
</evidence>
<keyword evidence="9 13" id="KW-0547">Nucleotide-binding</keyword>
<dbReference type="Pfam" id="PF03481">
    <property type="entry name" value="Sua5_C"/>
    <property type="match status" value="1"/>
</dbReference>
<feature type="binding site" evidence="14">
    <location>
        <position position="28"/>
    </location>
    <ligand>
        <name>L-threonine</name>
        <dbReference type="ChEBI" id="CHEBI:57926"/>
    </ligand>
</feature>
<dbReference type="InterPro" id="IPR006070">
    <property type="entry name" value="Sua5-like_dom"/>
</dbReference>
<gene>
    <name evidence="16" type="ORF">ENQ76_07015</name>
</gene>
<feature type="binding site" evidence="14">
    <location>
        <position position="188"/>
    </location>
    <ligand>
        <name>ATP</name>
        <dbReference type="ChEBI" id="CHEBI:30616"/>
    </ligand>
</feature>
<comment type="catalytic activity">
    <reaction evidence="12 13">
        <text>L-threonine + hydrogencarbonate + ATP = L-threonylcarbamoyladenylate + diphosphate + H2O</text>
        <dbReference type="Rhea" id="RHEA:36407"/>
        <dbReference type="ChEBI" id="CHEBI:15377"/>
        <dbReference type="ChEBI" id="CHEBI:17544"/>
        <dbReference type="ChEBI" id="CHEBI:30616"/>
        <dbReference type="ChEBI" id="CHEBI:33019"/>
        <dbReference type="ChEBI" id="CHEBI:57926"/>
        <dbReference type="ChEBI" id="CHEBI:73682"/>
        <dbReference type="EC" id="2.7.7.87"/>
    </reaction>
</comment>
<dbReference type="Gene3D" id="3.90.870.10">
    <property type="entry name" value="DHBP synthase"/>
    <property type="match status" value="1"/>
</dbReference>
<name>A0A7C2K0J9_9PLAN</name>
<evidence type="ECO:0000256" key="11">
    <source>
        <dbReference type="ARBA" id="ARBA00029774"/>
    </source>
</evidence>
<feature type="binding site" evidence="14">
    <location>
        <position position="110"/>
    </location>
    <ligand>
        <name>ATP</name>
        <dbReference type="ChEBI" id="CHEBI:30616"/>
    </ligand>
</feature>
<dbReference type="PIRSF" id="PIRSF004930">
    <property type="entry name" value="Tln_factor_SUA5"/>
    <property type="match status" value="1"/>
</dbReference>
<dbReference type="InterPro" id="IPR017945">
    <property type="entry name" value="DHBP_synth_RibB-like_a/b_dom"/>
</dbReference>
<dbReference type="InterPro" id="IPR050156">
    <property type="entry name" value="TC-AMP_synthase_SUA5"/>
</dbReference>
<dbReference type="PROSITE" id="PS51163">
    <property type="entry name" value="YRDC"/>
    <property type="match status" value="1"/>
</dbReference>
<feature type="binding site" evidence="14">
    <location>
        <position position="144"/>
    </location>
    <ligand>
        <name>ATP</name>
        <dbReference type="ChEBI" id="CHEBI:30616"/>
    </ligand>
</feature>
<feature type="binding site" evidence="14">
    <location>
        <position position="174"/>
    </location>
    <ligand>
        <name>L-threonine</name>
        <dbReference type="ChEBI" id="CHEBI:57926"/>
    </ligand>
</feature>
<dbReference type="InterPro" id="IPR005145">
    <property type="entry name" value="Sua5_C"/>
</dbReference>
<keyword evidence="8 13" id="KW-0548">Nucleotidyltransferase</keyword>
<dbReference type="InterPro" id="IPR010923">
    <property type="entry name" value="T(6)A37_SUA5"/>
</dbReference>
<dbReference type="GO" id="GO:0008033">
    <property type="term" value="P:tRNA processing"/>
    <property type="evidence" value="ECO:0007669"/>
    <property type="project" value="UniProtKB-KW"/>
</dbReference>
<comment type="subcellular location">
    <subcellularLocation>
        <location evidence="1 13">Cytoplasm</location>
    </subcellularLocation>
</comment>
<dbReference type="FunFam" id="3.90.870.10:FF:000009">
    <property type="entry name" value="Threonylcarbamoyl-AMP synthase, putative"/>
    <property type="match status" value="1"/>
</dbReference>
<keyword evidence="7 13" id="KW-0819">tRNA processing</keyword>
<dbReference type="Gene3D" id="3.40.50.11030">
    <property type="entry name" value="Threonylcarbamoyl-AMP synthase, C-terminal domain"/>
    <property type="match status" value="1"/>
</dbReference>
<dbReference type="SUPFAM" id="SSF55821">
    <property type="entry name" value="YrdC/RibB"/>
    <property type="match status" value="1"/>
</dbReference>
<feature type="binding site" evidence="14">
    <location>
        <position position="134"/>
    </location>
    <ligand>
        <name>L-threonine</name>
        <dbReference type="ChEBI" id="CHEBI:57926"/>
    </ligand>
</feature>
<evidence type="ECO:0000256" key="7">
    <source>
        <dbReference type="ARBA" id="ARBA00022694"/>
    </source>
</evidence>
<keyword evidence="10 13" id="KW-0067">ATP-binding</keyword>
<evidence type="ECO:0000256" key="6">
    <source>
        <dbReference type="ARBA" id="ARBA00022679"/>
    </source>
</evidence>
<dbReference type="EMBL" id="DSOK01000201">
    <property type="protein sequence ID" value="HEN15201.1"/>
    <property type="molecule type" value="Genomic_DNA"/>
</dbReference>
<dbReference type="InterPro" id="IPR038385">
    <property type="entry name" value="Sua5/YwlC_C"/>
</dbReference>
<feature type="binding site" evidence="14">
    <location>
        <position position="114"/>
    </location>
    <ligand>
        <name>L-threonine</name>
        <dbReference type="ChEBI" id="CHEBI:57926"/>
    </ligand>
</feature>
<evidence type="ECO:0000256" key="8">
    <source>
        <dbReference type="ARBA" id="ARBA00022695"/>
    </source>
</evidence>
<dbReference type="GO" id="GO:0005524">
    <property type="term" value="F:ATP binding"/>
    <property type="evidence" value="ECO:0007669"/>
    <property type="project" value="UniProtKB-UniRule"/>
</dbReference>
<feature type="domain" description="YrdC-like" evidence="15">
    <location>
        <begin position="6"/>
        <end position="192"/>
    </location>
</feature>
<keyword evidence="5 13" id="KW-0963">Cytoplasm</keyword>
<dbReference type="GO" id="GO:0000049">
    <property type="term" value="F:tRNA binding"/>
    <property type="evidence" value="ECO:0007669"/>
    <property type="project" value="TreeGrafter"/>
</dbReference>
<evidence type="ECO:0000256" key="14">
    <source>
        <dbReference type="PIRSR" id="PIRSR004930-1"/>
    </source>
</evidence>
<reference evidence="16" key="1">
    <citation type="journal article" date="2020" name="mSystems">
        <title>Genome- and Community-Level Interaction Insights into Carbon Utilization and Element Cycling Functions of Hydrothermarchaeota in Hydrothermal Sediment.</title>
        <authorList>
            <person name="Zhou Z."/>
            <person name="Liu Y."/>
            <person name="Xu W."/>
            <person name="Pan J."/>
            <person name="Luo Z.H."/>
            <person name="Li M."/>
        </authorList>
    </citation>
    <scope>NUCLEOTIDE SEQUENCE [LARGE SCALE GENOMIC DNA]</scope>
    <source>
        <strain evidence="16">SpSt-339</strain>
    </source>
</reference>
<dbReference type="NCBIfam" id="TIGR00057">
    <property type="entry name" value="L-threonylcarbamoyladenylate synthase"/>
    <property type="match status" value="1"/>
</dbReference>
<evidence type="ECO:0000256" key="9">
    <source>
        <dbReference type="ARBA" id="ARBA00022741"/>
    </source>
</evidence>
<sequence>MTCRLTTDPEEAAAVIRAGGLVALPTETVYGLGADATNSTAVARIFAAKQRPAFDPLIVHLASFEQWPTVATDLPPRARRLAERFWPGPLTLILPRQPRISELVTSGLPTVAVRVPRHPLMHAVLEQAGCPIAAPSANCFGRLSPTRAEHVRDQLGDVIDLILDGGSCDVGVESTIVRPDAEAATILRVGGLPVEDVAAVAGPVRLATADIPTAPEAPGMLPQHYAPRTPIELVTTAPAPPTGARWGLLTLAPTARDGYAATEALSETGDLVRAAARFFAALHRLDALGLDRIIAVEFPETGLGRAINDRLRRAAATP</sequence>
<evidence type="ECO:0000256" key="3">
    <source>
        <dbReference type="ARBA" id="ARBA00012584"/>
    </source>
</evidence>
<dbReference type="GO" id="GO:0006450">
    <property type="term" value="P:regulation of translational fidelity"/>
    <property type="evidence" value="ECO:0007669"/>
    <property type="project" value="TreeGrafter"/>
</dbReference>
<dbReference type="GO" id="GO:0061710">
    <property type="term" value="F:L-threonylcarbamoyladenylate synthase"/>
    <property type="evidence" value="ECO:0007669"/>
    <property type="project" value="UniProtKB-EC"/>
</dbReference>
<evidence type="ECO:0000256" key="10">
    <source>
        <dbReference type="ARBA" id="ARBA00022840"/>
    </source>
</evidence>
<dbReference type="GO" id="GO:0005737">
    <property type="term" value="C:cytoplasm"/>
    <property type="evidence" value="ECO:0007669"/>
    <property type="project" value="UniProtKB-SubCell"/>
</dbReference>
<protein>
    <recommendedName>
        <fullName evidence="4 13">Threonylcarbamoyl-AMP synthase</fullName>
        <shortName evidence="13">TC-AMP synthase</shortName>
        <ecNumber evidence="3 13">2.7.7.87</ecNumber>
    </recommendedName>
    <alternativeName>
        <fullName evidence="11 13">L-threonylcarbamoyladenylate synthase</fullName>
    </alternativeName>
</protein>
<dbReference type="EC" id="2.7.7.87" evidence="3 13"/>
<accession>A0A7C2K0J9</accession>
<evidence type="ECO:0000256" key="4">
    <source>
        <dbReference type="ARBA" id="ARBA00015492"/>
    </source>
</evidence>
<keyword evidence="6 13" id="KW-0808">Transferase</keyword>
<comment type="similarity">
    <text evidence="2 13">Belongs to the SUA5 family.</text>
</comment>
<evidence type="ECO:0000256" key="5">
    <source>
        <dbReference type="ARBA" id="ARBA00022490"/>
    </source>
</evidence>
<feature type="binding site" evidence="14">
    <location>
        <position position="225"/>
    </location>
    <ligand>
        <name>ATP</name>
        <dbReference type="ChEBI" id="CHEBI:30616"/>
    </ligand>
</feature>
<dbReference type="Pfam" id="PF01300">
    <property type="entry name" value="Sua5_yciO_yrdC"/>
    <property type="match status" value="1"/>
</dbReference>
<feature type="binding site" evidence="14">
    <location>
        <position position="136"/>
    </location>
    <ligand>
        <name>ATP</name>
        <dbReference type="ChEBI" id="CHEBI:30616"/>
    </ligand>
</feature>
<evidence type="ECO:0000256" key="13">
    <source>
        <dbReference type="PIRNR" id="PIRNR004930"/>
    </source>
</evidence>
<evidence type="ECO:0000313" key="16">
    <source>
        <dbReference type="EMBL" id="HEN15201.1"/>
    </source>
</evidence>
<comment type="function">
    <text evidence="13">Required for the formation of a threonylcarbamoyl group on adenosine at position 37 (t(6)A37) in tRNAs that read codons beginning with adenine.</text>
</comment>
<feature type="binding site" evidence="14">
    <location>
        <position position="60"/>
    </location>
    <ligand>
        <name>L-threonine</name>
        <dbReference type="ChEBI" id="CHEBI:57926"/>
    </ligand>
</feature>
<comment type="caution">
    <text evidence="16">The sequence shown here is derived from an EMBL/GenBank/DDBJ whole genome shotgun (WGS) entry which is preliminary data.</text>
</comment>
<dbReference type="PANTHER" id="PTHR17490:SF16">
    <property type="entry name" value="THREONYLCARBAMOYL-AMP SYNTHASE"/>
    <property type="match status" value="1"/>
</dbReference>
<evidence type="ECO:0000256" key="1">
    <source>
        <dbReference type="ARBA" id="ARBA00004496"/>
    </source>
</evidence>
<dbReference type="PANTHER" id="PTHR17490">
    <property type="entry name" value="SUA5"/>
    <property type="match status" value="1"/>
</dbReference>
<proteinExistence type="inferred from homology"/>
<feature type="binding site" evidence="14">
    <location>
        <position position="51"/>
    </location>
    <ligand>
        <name>ATP</name>
        <dbReference type="ChEBI" id="CHEBI:30616"/>
    </ligand>
</feature>
<evidence type="ECO:0000259" key="15">
    <source>
        <dbReference type="PROSITE" id="PS51163"/>
    </source>
</evidence>
<evidence type="ECO:0000256" key="2">
    <source>
        <dbReference type="ARBA" id="ARBA00007663"/>
    </source>
</evidence>